<reference evidence="1" key="1">
    <citation type="submission" date="2023-03" db="EMBL/GenBank/DDBJ databases">
        <title>Amycolatopsis taiwanensis NBRC 103393.</title>
        <authorList>
            <person name="Ichikawa N."/>
            <person name="Sato H."/>
            <person name="Tonouchi N."/>
        </authorList>
    </citation>
    <scope>NUCLEOTIDE SEQUENCE</scope>
    <source>
        <strain evidence="1">NBRC 103393</strain>
    </source>
</reference>
<organism evidence="1 2">
    <name type="scientific">Amycolatopsis taiwanensis</name>
    <dbReference type="NCBI Taxonomy" id="342230"/>
    <lineage>
        <taxon>Bacteria</taxon>
        <taxon>Bacillati</taxon>
        <taxon>Actinomycetota</taxon>
        <taxon>Actinomycetes</taxon>
        <taxon>Pseudonocardiales</taxon>
        <taxon>Pseudonocardiaceae</taxon>
        <taxon>Amycolatopsis</taxon>
    </lineage>
</organism>
<proteinExistence type="predicted"/>
<dbReference type="Proteomes" id="UP001165136">
    <property type="component" value="Unassembled WGS sequence"/>
</dbReference>
<dbReference type="AlphaFoldDB" id="A0A9W6VJ20"/>
<sequence>MLTARLARPTQPAALTVRSTSIAVLVGCPVVVGSVSITGDGAGGFRQGHAEFVQPASMAEVMGGRLGC</sequence>
<evidence type="ECO:0000313" key="1">
    <source>
        <dbReference type="EMBL" id="GLY68046.1"/>
    </source>
</evidence>
<accession>A0A9W6VJ20</accession>
<name>A0A9W6VJ20_9PSEU</name>
<evidence type="ECO:0000313" key="2">
    <source>
        <dbReference type="Proteomes" id="UP001165136"/>
    </source>
</evidence>
<dbReference type="EMBL" id="BSTI01000010">
    <property type="protein sequence ID" value="GLY68046.1"/>
    <property type="molecule type" value="Genomic_DNA"/>
</dbReference>
<protein>
    <submittedName>
        <fullName evidence="1">Uncharacterized protein</fullName>
    </submittedName>
</protein>
<gene>
    <name evidence="1" type="ORF">Atai01_46650</name>
</gene>
<keyword evidence="2" id="KW-1185">Reference proteome</keyword>
<comment type="caution">
    <text evidence="1">The sequence shown here is derived from an EMBL/GenBank/DDBJ whole genome shotgun (WGS) entry which is preliminary data.</text>
</comment>